<keyword evidence="3" id="KW-0067">ATP-binding</keyword>
<dbReference type="HAMAP" id="MF_00978">
    <property type="entry name" value="Bifunct_BirA"/>
    <property type="match status" value="1"/>
</dbReference>
<dbReference type="PANTHER" id="PTHR12835:SF5">
    <property type="entry name" value="BIOTIN--PROTEIN LIGASE"/>
    <property type="match status" value="1"/>
</dbReference>
<dbReference type="GO" id="GO:0005737">
    <property type="term" value="C:cytoplasm"/>
    <property type="evidence" value="ECO:0007669"/>
    <property type="project" value="TreeGrafter"/>
</dbReference>
<dbReference type="AlphaFoldDB" id="A0A645ALE7"/>
<feature type="domain" description="BPL/LPL catalytic" evidence="4">
    <location>
        <begin position="58"/>
        <end position="258"/>
    </location>
</feature>
<dbReference type="SUPFAM" id="SSF50037">
    <property type="entry name" value="C-terminal domain of transcriptional repressors"/>
    <property type="match status" value="1"/>
</dbReference>
<dbReference type="InterPro" id="IPR036390">
    <property type="entry name" value="WH_DNA-bd_sf"/>
</dbReference>
<organism evidence="5">
    <name type="scientific">bioreactor metagenome</name>
    <dbReference type="NCBI Taxonomy" id="1076179"/>
    <lineage>
        <taxon>unclassified sequences</taxon>
        <taxon>metagenomes</taxon>
        <taxon>ecological metagenomes</taxon>
    </lineage>
</organism>
<dbReference type="InterPro" id="IPR004143">
    <property type="entry name" value="BPL_LPL_catalytic"/>
</dbReference>
<dbReference type="InterPro" id="IPR036388">
    <property type="entry name" value="WH-like_DNA-bd_sf"/>
</dbReference>
<dbReference type="GO" id="GO:0006355">
    <property type="term" value="P:regulation of DNA-templated transcription"/>
    <property type="evidence" value="ECO:0007669"/>
    <property type="project" value="InterPro"/>
</dbReference>
<dbReference type="InterPro" id="IPR008988">
    <property type="entry name" value="Transcriptional_repressor_C"/>
</dbReference>
<evidence type="ECO:0000256" key="3">
    <source>
        <dbReference type="ARBA" id="ARBA00022840"/>
    </source>
</evidence>
<reference evidence="5" key="1">
    <citation type="submission" date="2019-08" db="EMBL/GenBank/DDBJ databases">
        <authorList>
            <person name="Kucharzyk K."/>
            <person name="Murdoch R.W."/>
            <person name="Higgins S."/>
            <person name="Loffler F."/>
        </authorList>
    </citation>
    <scope>NUCLEOTIDE SEQUENCE</scope>
</reference>
<dbReference type="SUPFAM" id="SSF55681">
    <property type="entry name" value="Class II aaRS and biotin synthetases"/>
    <property type="match status" value="1"/>
</dbReference>
<dbReference type="Gene3D" id="1.10.10.10">
    <property type="entry name" value="Winged helix-like DNA-binding domain superfamily/Winged helix DNA-binding domain"/>
    <property type="match status" value="1"/>
</dbReference>
<dbReference type="GO" id="GO:0005524">
    <property type="term" value="F:ATP binding"/>
    <property type="evidence" value="ECO:0007669"/>
    <property type="project" value="UniProtKB-KW"/>
</dbReference>
<evidence type="ECO:0000313" key="5">
    <source>
        <dbReference type="EMBL" id="MPM54062.1"/>
    </source>
</evidence>
<dbReference type="SUPFAM" id="SSF46785">
    <property type="entry name" value="Winged helix' DNA-binding domain"/>
    <property type="match status" value="1"/>
</dbReference>
<dbReference type="InterPro" id="IPR030855">
    <property type="entry name" value="Bifunct_BirA"/>
</dbReference>
<accession>A0A645ALE7</accession>
<sequence>MRAKILELLRRRPDEFVSGEEISGGLGVSRTAVWKHIQELKQAGYGIEAHSRRGYRLNETPDKLLPQEIRSRLTTAILGREIRYFDDVTSTNNEAKLLAAKDCPEGTLVVAEAQNAGRGRLSRGWFSPWGKGIWMSVVLRPKFSPQEAPKCTLMAAVAINKAIRQVAGIDCGIKWPNDILYQGRKLVGILTEMNAEMDAINYIVIGMGVNVNVGEGEFPGEIAEIATSIAMAAGKPIDRLELLSAILKQLEDIYQMAGVEGFNAVLAEWRAQSITLGQAVDVIGLNRKFSGTAINIDDDGALLVKMGDSIERVLAGDVSIRPSAK</sequence>
<dbReference type="NCBIfam" id="TIGR00121">
    <property type="entry name" value="birA_ligase"/>
    <property type="match status" value="1"/>
</dbReference>
<proteinExistence type="inferred from homology"/>
<dbReference type="CDD" id="cd00090">
    <property type="entry name" value="HTH_ARSR"/>
    <property type="match status" value="1"/>
</dbReference>
<name>A0A645ALE7_9ZZZZ</name>
<keyword evidence="2" id="KW-0547">Nucleotide-binding</keyword>
<dbReference type="Pfam" id="PF08279">
    <property type="entry name" value="HTH_11"/>
    <property type="match status" value="1"/>
</dbReference>
<dbReference type="Pfam" id="PF02237">
    <property type="entry name" value="BPL_C"/>
    <property type="match status" value="1"/>
</dbReference>
<dbReference type="PROSITE" id="PS51733">
    <property type="entry name" value="BPL_LPL_CATALYTIC"/>
    <property type="match status" value="1"/>
</dbReference>
<dbReference type="PANTHER" id="PTHR12835">
    <property type="entry name" value="BIOTIN PROTEIN LIGASE"/>
    <property type="match status" value="1"/>
</dbReference>
<evidence type="ECO:0000259" key="4">
    <source>
        <dbReference type="PROSITE" id="PS51733"/>
    </source>
</evidence>
<dbReference type="Pfam" id="PF03099">
    <property type="entry name" value="BPL_LplA_LipB"/>
    <property type="match status" value="1"/>
</dbReference>
<evidence type="ECO:0000256" key="1">
    <source>
        <dbReference type="ARBA" id="ARBA00022598"/>
    </source>
</evidence>
<dbReference type="GO" id="GO:0004077">
    <property type="term" value="F:biotin--[biotin carboxyl-carrier protein] ligase activity"/>
    <property type="evidence" value="ECO:0007669"/>
    <property type="project" value="UniProtKB-EC"/>
</dbReference>
<dbReference type="InterPro" id="IPR011991">
    <property type="entry name" value="ArsR-like_HTH"/>
</dbReference>
<dbReference type="EMBL" id="VSSQ01014629">
    <property type="protein sequence ID" value="MPM54062.1"/>
    <property type="molecule type" value="Genomic_DNA"/>
</dbReference>
<gene>
    <name evidence="5" type="primary">birA_33</name>
    <name evidence="5" type="ORF">SDC9_100835</name>
</gene>
<dbReference type="InterPro" id="IPR003142">
    <property type="entry name" value="BPL_C"/>
</dbReference>
<dbReference type="CDD" id="cd16442">
    <property type="entry name" value="BPL"/>
    <property type="match status" value="1"/>
</dbReference>
<dbReference type="InterPro" id="IPR004408">
    <property type="entry name" value="Biotin_CoA_COase_ligase"/>
</dbReference>
<dbReference type="Gene3D" id="3.30.930.10">
    <property type="entry name" value="Bira Bifunctional Protein, Domain 2"/>
    <property type="match status" value="1"/>
</dbReference>
<dbReference type="InterPro" id="IPR013196">
    <property type="entry name" value="HTH_11"/>
</dbReference>
<evidence type="ECO:0000256" key="2">
    <source>
        <dbReference type="ARBA" id="ARBA00022741"/>
    </source>
</evidence>
<dbReference type="Gene3D" id="2.30.30.100">
    <property type="match status" value="1"/>
</dbReference>
<dbReference type="EC" id="6.3.4.15" evidence="5"/>
<comment type="caution">
    <text evidence="5">The sequence shown here is derived from an EMBL/GenBank/DDBJ whole genome shotgun (WGS) entry which is preliminary data.</text>
</comment>
<dbReference type="InterPro" id="IPR045864">
    <property type="entry name" value="aa-tRNA-synth_II/BPL/LPL"/>
</dbReference>
<keyword evidence="1 5" id="KW-0436">Ligase</keyword>
<protein>
    <submittedName>
        <fullName evidence="5">Bifunctional ligase/repressor BirA</fullName>
        <ecNumber evidence="5">6.3.4.15</ecNumber>
    </submittedName>
</protein>